<keyword evidence="3" id="KW-1185">Reference proteome</keyword>
<evidence type="ECO:0008006" key="4">
    <source>
        <dbReference type="Google" id="ProtNLM"/>
    </source>
</evidence>
<comment type="caution">
    <text evidence="2">The sequence shown here is derived from an EMBL/GenBank/DDBJ whole genome shotgun (WGS) entry which is preliminary data.</text>
</comment>
<sequence>MPAGTQAHGMLISPERVHRHLQATLADRNGPHTAVLTAPQGQILGSASVAPNSDSKDSYTDDPGHEMNDNEPWLETPERLRLLVGLASQWHTDESPRVECELGRLLMMPIALPDPEVPPQNAAVPVMRSRTPSSMLLVLNSTSSVSWSDLVVKAEAFSSVWRRG</sequence>
<feature type="compositionally biased region" description="Basic and acidic residues" evidence="1">
    <location>
        <begin position="54"/>
        <end position="68"/>
    </location>
</feature>
<dbReference type="AlphaFoldDB" id="A0A1Y2BFP5"/>
<reference evidence="2 3" key="1">
    <citation type="submission" date="2016-07" db="EMBL/GenBank/DDBJ databases">
        <title>Pervasive Adenine N6-methylation of Active Genes in Fungi.</title>
        <authorList>
            <consortium name="DOE Joint Genome Institute"/>
            <person name="Mondo S.J."/>
            <person name="Dannebaum R.O."/>
            <person name="Kuo R.C."/>
            <person name="Labutti K."/>
            <person name="Haridas S."/>
            <person name="Kuo A."/>
            <person name="Salamov A."/>
            <person name="Ahrendt S.R."/>
            <person name="Lipzen A."/>
            <person name="Sullivan W."/>
            <person name="Andreopoulos W.B."/>
            <person name="Clum A."/>
            <person name="Lindquist E."/>
            <person name="Daum C."/>
            <person name="Ramamoorthy G.K."/>
            <person name="Gryganskyi A."/>
            <person name="Culley D."/>
            <person name="Magnuson J.K."/>
            <person name="James T.Y."/>
            <person name="O'Malley M.A."/>
            <person name="Stajich J.E."/>
            <person name="Spatafora J.W."/>
            <person name="Visel A."/>
            <person name="Grigoriev I.V."/>
        </authorList>
    </citation>
    <scope>NUCLEOTIDE SEQUENCE [LARGE SCALE GENOMIC DNA]</scope>
    <source>
        <strain evidence="2 3">68-887.2</strain>
    </source>
</reference>
<accession>A0A1Y2BFP5</accession>
<feature type="compositionally biased region" description="Polar residues" evidence="1">
    <location>
        <begin position="42"/>
        <end position="53"/>
    </location>
</feature>
<gene>
    <name evidence="2" type="ORF">BCR39DRAFT_519597</name>
</gene>
<evidence type="ECO:0000313" key="2">
    <source>
        <dbReference type="EMBL" id="ORY33380.1"/>
    </source>
</evidence>
<organism evidence="2 3">
    <name type="scientific">Naematelia encephala</name>
    <dbReference type="NCBI Taxonomy" id="71784"/>
    <lineage>
        <taxon>Eukaryota</taxon>
        <taxon>Fungi</taxon>
        <taxon>Dikarya</taxon>
        <taxon>Basidiomycota</taxon>
        <taxon>Agaricomycotina</taxon>
        <taxon>Tremellomycetes</taxon>
        <taxon>Tremellales</taxon>
        <taxon>Naemateliaceae</taxon>
        <taxon>Naematelia</taxon>
    </lineage>
</organism>
<name>A0A1Y2BFP5_9TREE</name>
<dbReference type="EMBL" id="MCFC01000006">
    <property type="protein sequence ID" value="ORY33380.1"/>
    <property type="molecule type" value="Genomic_DNA"/>
</dbReference>
<proteinExistence type="predicted"/>
<evidence type="ECO:0000313" key="3">
    <source>
        <dbReference type="Proteomes" id="UP000193986"/>
    </source>
</evidence>
<dbReference type="InParanoid" id="A0A1Y2BFP5"/>
<dbReference type="OrthoDB" id="2587036at2759"/>
<protein>
    <recommendedName>
        <fullName evidence="4">Roadblock/LAMTOR2 domain-containing protein</fullName>
    </recommendedName>
</protein>
<evidence type="ECO:0000256" key="1">
    <source>
        <dbReference type="SAM" id="MobiDB-lite"/>
    </source>
</evidence>
<dbReference type="Proteomes" id="UP000193986">
    <property type="component" value="Unassembled WGS sequence"/>
</dbReference>
<feature type="region of interest" description="Disordered" evidence="1">
    <location>
        <begin position="42"/>
        <end position="72"/>
    </location>
</feature>